<protein>
    <submittedName>
        <fullName evidence="2">Uncharacterized protein</fullName>
    </submittedName>
</protein>
<feature type="region of interest" description="Disordered" evidence="1">
    <location>
        <begin position="1"/>
        <end position="159"/>
    </location>
</feature>
<reference evidence="2 3" key="1">
    <citation type="submission" date="2016-07" db="EMBL/GenBank/DDBJ databases">
        <title>Pervasive Adenine N6-methylation of Active Genes in Fungi.</title>
        <authorList>
            <consortium name="DOE Joint Genome Institute"/>
            <person name="Mondo S.J."/>
            <person name="Dannebaum R.O."/>
            <person name="Kuo R.C."/>
            <person name="Labutti K."/>
            <person name="Haridas S."/>
            <person name="Kuo A."/>
            <person name="Salamov A."/>
            <person name="Ahrendt S.R."/>
            <person name="Lipzen A."/>
            <person name="Sullivan W."/>
            <person name="Andreopoulos W.B."/>
            <person name="Clum A."/>
            <person name="Lindquist E."/>
            <person name="Daum C."/>
            <person name="Ramamoorthy G.K."/>
            <person name="Gryganskyi A."/>
            <person name="Culley D."/>
            <person name="Magnuson J.K."/>
            <person name="James T.Y."/>
            <person name="O'Malley M.A."/>
            <person name="Stajich J.E."/>
            <person name="Spatafora J.W."/>
            <person name="Visel A."/>
            <person name="Grigoriev I.V."/>
        </authorList>
    </citation>
    <scope>NUCLEOTIDE SEQUENCE [LARGE SCALE GENOMIC DNA]</scope>
    <source>
        <strain evidence="2 3">NRRL 1336</strain>
    </source>
</reference>
<gene>
    <name evidence="2" type="ORF">BCR42DRAFT_430617</name>
</gene>
<evidence type="ECO:0000256" key="1">
    <source>
        <dbReference type="SAM" id="MobiDB-lite"/>
    </source>
</evidence>
<organism evidence="2 3">
    <name type="scientific">Absidia repens</name>
    <dbReference type="NCBI Taxonomy" id="90262"/>
    <lineage>
        <taxon>Eukaryota</taxon>
        <taxon>Fungi</taxon>
        <taxon>Fungi incertae sedis</taxon>
        <taxon>Mucoromycota</taxon>
        <taxon>Mucoromycotina</taxon>
        <taxon>Mucoromycetes</taxon>
        <taxon>Mucorales</taxon>
        <taxon>Cunninghamellaceae</taxon>
        <taxon>Absidia</taxon>
    </lineage>
</organism>
<dbReference type="STRING" id="90262.A0A1X2HBB6"/>
<feature type="non-terminal residue" evidence="2">
    <location>
        <position position="297"/>
    </location>
</feature>
<feature type="compositionally biased region" description="Polar residues" evidence="1">
    <location>
        <begin position="65"/>
        <end position="81"/>
    </location>
</feature>
<dbReference type="EMBL" id="MCGE01000078">
    <property type="protein sequence ID" value="ORY95990.1"/>
    <property type="molecule type" value="Genomic_DNA"/>
</dbReference>
<feature type="compositionally biased region" description="Low complexity" evidence="1">
    <location>
        <begin position="139"/>
        <end position="150"/>
    </location>
</feature>
<keyword evidence="3" id="KW-1185">Reference proteome</keyword>
<name>A0A1X2HBB6_9FUNG</name>
<dbReference type="Proteomes" id="UP000193560">
    <property type="component" value="Unassembled WGS sequence"/>
</dbReference>
<proteinExistence type="predicted"/>
<feature type="compositionally biased region" description="Polar residues" evidence="1">
    <location>
        <begin position="1"/>
        <end position="24"/>
    </location>
</feature>
<sequence length="297" mass="32366">MNPSDFPPLNSQGNNSKQGTSLESSWAEVAKEPPHCSPPPDQPVTSPLKPSYADTAGHEAHLLETSPTPAEQSTGRLSNEDASAPTIPPPPPNASFAKMAAKSPPPEPTPLVEEDVPSLEEKEATESSKPLSIYDEDNTGTNNTSSSLSSQISEPTGQSYVQVASQDLDQAPPPAQARVDSQPLFDENHMMTESARRETRRMKQMENSGQVDALHDNGYSWLTSLATAVLLHLRYSPFTSPYRFPFIYRSITDIATLPIYTKPLQPTLSCLPILQQQSRQQLDQSISDHGCSQNDVT</sequence>
<evidence type="ECO:0000313" key="3">
    <source>
        <dbReference type="Proteomes" id="UP000193560"/>
    </source>
</evidence>
<accession>A0A1X2HBB6</accession>
<dbReference type="AlphaFoldDB" id="A0A1X2HBB6"/>
<comment type="caution">
    <text evidence="2">The sequence shown here is derived from an EMBL/GenBank/DDBJ whole genome shotgun (WGS) entry which is preliminary data.</text>
</comment>
<dbReference type="OrthoDB" id="640742at2759"/>
<evidence type="ECO:0000313" key="2">
    <source>
        <dbReference type="EMBL" id="ORY95990.1"/>
    </source>
</evidence>